<dbReference type="OrthoDB" id="3473155at2759"/>
<dbReference type="GeneID" id="5430313"/>
<dbReference type="EMBL" id="CP009811">
    <property type="protein sequence ID" value="ATZ52199.1"/>
    <property type="molecule type" value="Genomic_DNA"/>
</dbReference>
<proteinExistence type="predicted"/>
<reference evidence="2 3" key="2">
    <citation type="journal article" date="2012" name="Eukaryot. Cell">
        <title>Genome update of Botrytis cinerea strains B05.10 and T4.</title>
        <authorList>
            <person name="Staats M."/>
            <person name="van Kan J.A."/>
        </authorList>
    </citation>
    <scope>NUCLEOTIDE SEQUENCE [LARGE SCALE GENOMIC DNA]</scope>
    <source>
        <strain evidence="2 3">B05.10</strain>
    </source>
</reference>
<evidence type="ECO:0000256" key="1">
    <source>
        <dbReference type="SAM" id="MobiDB-lite"/>
    </source>
</evidence>
<organism evidence="2 3">
    <name type="scientific">Botryotinia fuckeliana (strain B05.10)</name>
    <name type="common">Noble rot fungus</name>
    <name type="synonym">Botrytis cinerea</name>
    <dbReference type="NCBI Taxonomy" id="332648"/>
    <lineage>
        <taxon>Eukaryota</taxon>
        <taxon>Fungi</taxon>
        <taxon>Dikarya</taxon>
        <taxon>Ascomycota</taxon>
        <taxon>Pezizomycotina</taxon>
        <taxon>Leotiomycetes</taxon>
        <taxon>Helotiales</taxon>
        <taxon>Sclerotiniaceae</taxon>
        <taxon>Botrytis</taxon>
    </lineage>
</organism>
<accession>A0A384JNN2</accession>
<evidence type="ECO:0000313" key="2">
    <source>
        <dbReference type="EMBL" id="ATZ52199.1"/>
    </source>
</evidence>
<feature type="compositionally biased region" description="Basic and acidic residues" evidence="1">
    <location>
        <begin position="125"/>
        <end position="153"/>
    </location>
</feature>
<dbReference type="RefSeq" id="XP_024550056.1">
    <property type="nucleotide sequence ID" value="XM_024694267.1"/>
</dbReference>
<feature type="region of interest" description="Disordered" evidence="1">
    <location>
        <begin position="1"/>
        <end position="21"/>
    </location>
</feature>
<gene>
    <name evidence="2" type="ORF">BCIN_07g06920</name>
</gene>
<dbReference type="Proteomes" id="UP000001798">
    <property type="component" value="Chromosome 7"/>
</dbReference>
<name>A0A384JNN2_BOTFB</name>
<reference evidence="2 3" key="1">
    <citation type="journal article" date="2011" name="PLoS Genet.">
        <title>Genomic analysis of the necrotrophic fungal pathogens Sclerotinia sclerotiorum and Botrytis cinerea.</title>
        <authorList>
            <person name="Amselem J."/>
            <person name="Cuomo C.A."/>
            <person name="van Kan J.A."/>
            <person name="Viaud M."/>
            <person name="Benito E.P."/>
            <person name="Couloux A."/>
            <person name="Coutinho P.M."/>
            <person name="de Vries R.P."/>
            <person name="Dyer P.S."/>
            <person name="Fillinger S."/>
            <person name="Fournier E."/>
            <person name="Gout L."/>
            <person name="Hahn M."/>
            <person name="Kohn L."/>
            <person name="Lapalu N."/>
            <person name="Plummer K.M."/>
            <person name="Pradier J.M."/>
            <person name="Quevillon E."/>
            <person name="Sharon A."/>
            <person name="Simon A."/>
            <person name="ten Have A."/>
            <person name="Tudzynski B."/>
            <person name="Tudzynski P."/>
            <person name="Wincker P."/>
            <person name="Andrew M."/>
            <person name="Anthouard V."/>
            <person name="Beever R.E."/>
            <person name="Beffa R."/>
            <person name="Benoit I."/>
            <person name="Bouzid O."/>
            <person name="Brault B."/>
            <person name="Chen Z."/>
            <person name="Choquer M."/>
            <person name="Collemare J."/>
            <person name="Cotton P."/>
            <person name="Danchin E.G."/>
            <person name="Da Silva C."/>
            <person name="Gautier A."/>
            <person name="Giraud C."/>
            <person name="Giraud T."/>
            <person name="Gonzalez C."/>
            <person name="Grossetete S."/>
            <person name="Guldener U."/>
            <person name="Henrissat B."/>
            <person name="Howlett B.J."/>
            <person name="Kodira C."/>
            <person name="Kretschmer M."/>
            <person name="Lappartient A."/>
            <person name="Leroch M."/>
            <person name="Levis C."/>
            <person name="Mauceli E."/>
            <person name="Neuveglise C."/>
            <person name="Oeser B."/>
            <person name="Pearson M."/>
            <person name="Poulain J."/>
            <person name="Poussereau N."/>
            <person name="Quesneville H."/>
            <person name="Rascle C."/>
            <person name="Schumacher J."/>
            <person name="Segurens B."/>
            <person name="Sexton A."/>
            <person name="Silva E."/>
            <person name="Sirven C."/>
            <person name="Soanes D.M."/>
            <person name="Talbot N.J."/>
            <person name="Templeton M."/>
            <person name="Yandava C."/>
            <person name="Yarden O."/>
            <person name="Zeng Q."/>
            <person name="Rollins J.A."/>
            <person name="Lebrun M.H."/>
            <person name="Dickman M."/>
        </authorList>
    </citation>
    <scope>NUCLEOTIDE SEQUENCE [LARGE SCALE GENOMIC DNA]</scope>
    <source>
        <strain evidence="2 3">B05.10</strain>
    </source>
</reference>
<dbReference type="AlphaFoldDB" id="A0A384JNN2"/>
<evidence type="ECO:0000313" key="3">
    <source>
        <dbReference type="Proteomes" id="UP000001798"/>
    </source>
</evidence>
<keyword evidence="3" id="KW-1185">Reference proteome</keyword>
<reference evidence="2 3" key="3">
    <citation type="journal article" date="2017" name="Mol. Plant Pathol.">
        <title>A gapless genome sequence of the fungus Botrytis cinerea.</title>
        <authorList>
            <person name="Van Kan J.A."/>
            <person name="Stassen J.H."/>
            <person name="Mosbach A."/>
            <person name="Van Der Lee T.A."/>
            <person name="Faino L."/>
            <person name="Farmer A.D."/>
            <person name="Papasotiriou D.G."/>
            <person name="Zhou S."/>
            <person name="Seidl M.F."/>
            <person name="Cottam E."/>
            <person name="Edel D."/>
            <person name="Hahn M."/>
            <person name="Schwartz D.C."/>
            <person name="Dietrich R.A."/>
            <person name="Widdison S."/>
            <person name="Scalliet G."/>
        </authorList>
    </citation>
    <scope>NUCLEOTIDE SEQUENCE [LARGE SCALE GENOMIC DNA]</scope>
    <source>
        <strain evidence="2 3">B05.10</strain>
    </source>
</reference>
<feature type="region of interest" description="Disordered" evidence="1">
    <location>
        <begin position="125"/>
        <end position="160"/>
    </location>
</feature>
<dbReference type="KEGG" id="bfu:BCIN_07g06920"/>
<sequence length="470" mass="54790">MPPKRRPPPKSLAPPKSKKFRLDNVALETSVSTTASISAASNDLSLISTSAKDGSAASGSQLPFETQDNTLRMFTQEDQLQSVPPGYALFGNNMAVKNGPNNQQNRFNYEPAWQTSYKARYNERPAQEIKSKEDTRYNERPAQEIKSKEDKIISKPPRKRRYNTAKRRAAKFNFPTEIIRLIFRCLISEHQTFDNDLCTAVCFALTCRPHWIIFRSIHSLKISLLVQAPRTFNHKKASVPYRLGDLLIQWMLPLYRPLRCVIQDGRVVLEGIVAITLFVSFAAYPKVGGEKDRELESRIFEYKRNFFSKFYCIYHGIHYSLENDVAGLNWFIPNPFRMGLEWYPATIRFLKQTIFGWKPDCHLDREYHWLTNKEEYTRHYQVWSIYKGWMVRDWVEAQPEAMAYKRSRGLGEDQTKIGMRDGFEMLKLVDVQSVEHKQRVQEVVSEMMKIVPNQRVCLEECSCEDIYLAH</sequence>
<protein>
    <submittedName>
        <fullName evidence="2">Uncharacterized protein</fullName>
    </submittedName>
</protein>
<dbReference type="VEuPathDB" id="FungiDB:Bcin07g06920"/>